<keyword evidence="1" id="KW-0732">Signal</keyword>
<organism evidence="2 3">
    <name type="scientific">Sphingobium agri</name>
    <dbReference type="NCBI Taxonomy" id="2933566"/>
    <lineage>
        <taxon>Bacteria</taxon>
        <taxon>Pseudomonadati</taxon>
        <taxon>Pseudomonadota</taxon>
        <taxon>Alphaproteobacteria</taxon>
        <taxon>Sphingomonadales</taxon>
        <taxon>Sphingomonadaceae</taxon>
        <taxon>Sphingobium</taxon>
    </lineage>
</organism>
<evidence type="ECO:0000256" key="1">
    <source>
        <dbReference type="SAM" id="SignalP"/>
    </source>
</evidence>
<dbReference type="Proteomes" id="UP001203512">
    <property type="component" value="Unassembled WGS sequence"/>
</dbReference>
<dbReference type="EMBL" id="JALKHS010000010">
    <property type="protein sequence ID" value="MCK0532514.1"/>
    <property type="molecule type" value="Genomic_DNA"/>
</dbReference>
<feature type="chain" id="PRO_5046545934" evidence="1">
    <location>
        <begin position="24"/>
        <end position="107"/>
    </location>
</feature>
<comment type="caution">
    <text evidence="2">The sequence shown here is derived from an EMBL/GenBank/DDBJ whole genome shotgun (WGS) entry which is preliminary data.</text>
</comment>
<gene>
    <name evidence="2" type="ORF">MU848_13065</name>
</gene>
<name>A0ABT0DZT3_9SPHN</name>
<reference evidence="2 3" key="1">
    <citation type="submission" date="2022-04" db="EMBL/GenBank/DDBJ databases">
        <authorList>
            <person name="Huq M.A."/>
        </authorList>
    </citation>
    <scope>NUCLEOTIDE SEQUENCE [LARGE SCALE GENOMIC DNA]</scope>
    <source>
        <strain evidence="2 3">MAH-33</strain>
    </source>
</reference>
<sequence>MKVKIFACVAMLGAAMLPAVAMADDPRDPTMRSAAARERDRAIIRRMNQQQLAYVRDRDARIMRDYRRAQSGGSGYADARADYERKMASWRRAVAACNSGRWEYCDN</sequence>
<dbReference type="RefSeq" id="WP_247232950.1">
    <property type="nucleotide sequence ID" value="NZ_JALKHS010000010.1"/>
</dbReference>
<accession>A0ABT0DZT3</accession>
<evidence type="ECO:0000313" key="3">
    <source>
        <dbReference type="Proteomes" id="UP001203512"/>
    </source>
</evidence>
<feature type="signal peptide" evidence="1">
    <location>
        <begin position="1"/>
        <end position="23"/>
    </location>
</feature>
<keyword evidence="3" id="KW-1185">Reference proteome</keyword>
<proteinExistence type="predicted"/>
<protein>
    <submittedName>
        <fullName evidence="2">Uncharacterized protein</fullName>
    </submittedName>
</protein>
<evidence type="ECO:0000313" key="2">
    <source>
        <dbReference type="EMBL" id="MCK0532514.1"/>
    </source>
</evidence>